<evidence type="ECO:0000256" key="1">
    <source>
        <dbReference type="ARBA" id="ARBA00010609"/>
    </source>
</evidence>
<reference evidence="3 4" key="1">
    <citation type="journal article" date="2021" name="Nat. Plants">
        <title>The Taxus genome provides insights into paclitaxel biosynthesis.</title>
        <authorList>
            <person name="Xiong X."/>
            <person name="Gou J."/>
            <person name="Liao Q."/>
            <person name="Li Y."/>
            <person name="Zhou Q."/>
            <person name="Bi G."/>
            <person name="Li C."/>
            <person name="Du R."/>
            <person name="Wang X."/>
            <person name="Sun T."/>
            <person name="Guo L."/>
            <person name="Liang H."/>
            <person name="Lu P."/>
            <person name="Wu Y."/>
            <person name="Zhang Z."/>
            <person name="Ro D.K."/>
            <person name="Shang Y."/>
            <person name="Huang S."/>
            <person name="Yan J."/>
        </authorList>
    </citation>
    <scope>NUCLEOTIDE SEQUENCE [LARGE SCALE GENOMIC DNA]</scope>
    <source>
        <strain evidence="3">Ta-2019</strain>
    </source>
</reference>
<dbReference type="GO" id="GO:0005507">
    <property type="term" value="F:copper ion binding"/>
    <property type="evidence" value="ECO:0007669"/>
    <property type="project" value="InterPro"/>
</dbReference>
<dbReference type="SUPFAM" id="SSF49503">
    <property type="entry name" value="Cupredoxins"/>
    <property type="match status" value="1"/>
</dbReference>
<evidence type="ECO:0000259" key="2">
    <source>
        <dbReference type="Pfam" id="PF07732"/>
    </source>
</evidence>
<comment type="similarity">
    <text evidence="1">Belongs to the multicopper oxidase family.</text>
</comment>
<accession>A0AA38KWJ5</accession>
<organism evidence="3 4">
    <name type="scientific">Taxus chinensis</name>
    <name type="common">Chinese yew</name>
    <name type="synonym">Taxus wallichiana var. chinensis</name>
    <dbReference type="NCBI Taxonomy" id="29808"/>
    <lineage>
        <taxon>Eukaryota</taxon>
        <taxon>Viridiplantae</taxon>
        <taxon>Streptophyta</taxon>
        <taxon>Embryophyta</taxon>
        <taxon>Tracheophyta</taxon>
        <taxon>Spermatophyta</taxon>
        <taxon>Pinopsida</taxon>
        <taxon>Pinidae</taxon>
        <taxon>Conifers II</taxon>
        <taxon>Cupressales</taxon>
        <taxon>Taxaceae</taxon>
        <taxon>Taxus</taxon>
    </lineage>
</organism>
<dbReference type="AlphaFoldDB" id="A0AA38KWJ5"/>
<dbReference type="EMBL" id="JAHRHJ020000007">
    <property type="protein sequence ID" value="KAH9309949.1"/>
    <property type="molecule type" value="Genomic_DNA"/>
</dbReference>
<evidence type="ECO:0000313" key="3">
    <source>
        <dbReference type="EMBL" id="KAH9309949.1"/>
    </source>
</evidence>
<proteinExistence type="inferred from homology"/>
<dbReference type="Pfam" id="PF07732">
    <property type="entry name" value="Cu-oxidase_3"/>
    <property type="match status" value="1"/>
</dbReference>
<feature type="non-terminal residue" evidence="3">
    <location>
        <position position="126"/>
    </location>
</feature>
<gene>
    <name evidence="3" type="ORF">KI387_037860</name>
</gene>
<feature type="domain" description="Plastocyanin-like" evidence="2">
    <location>
        <begin position="52"/>
        <end position="91"/>
    </location>
</feature>
<evidence type="ECO:0000313" key="4">
    <source>
        <dbReference type="Proteomes" id="UP000824469"/>
    </source>
</evidence>
<dbReference type="InterPro" id="IPR011707">
    <property type="entry name" value="Cu-oxidase-like_N"/>
</dbReference>
<dbReference type="Proteomes" id="UP000824469">
    <property type="component" value="Unassembled WGS sequence"/>
</dbReference>
<dbReference type="InterPro" id="IPR008972">
    <property type="entry name" value="Cupredoxin"/>
</dbReference>
<protein>
    <recommendedName>
        <fullName evidence="2">Plastocyanin-like domain-containing protein</fullName>
    </recommendedName>
</protein>
<dbReference type="Gene3D" id="2.60.40.420">
    <property type="entry name" value="Cupredoxins - blue copper proteins"/>
    <property type="match status" value="1"/>
</dbReference>
<keyword evidence="4" id="KW-1185">Reference proteome</keyword>
<comment type="caution">
    <text evidence="3">The sequence shown here is derived from an EMBL/GenBank/DDBJ whole genome shotgun (WGS) entry which is preliminary data.</text>
</comment>
<name>A0AA38KWJ5_TAXCH</name>
<sequence>MENAVIFLQEGDEDLIAKKWKEEYEQSEISITEQPFLFTAEGGVWIIWSKVSSTRNGIQQRKNSWQDGAFGTNCPIPPRSNFTYKFQVKDQIVLRRTLDLGRSMSNPDGVLINGRGPNGYSLTVNQ</sequence>